<accession>A0A9X9WYK0</accession>
<organism evidence="2 3">
    <name type="scientific">Neoroseomonas soli</name>
    <dbReference type="NCBI Taxonomy" id="1081025"/>
    <lineage>
        <taxon>Bacteria</taxon>
        <taxon>Pseudomonadati</taxon>
        <taxon>Pseudomonadota</taxon>
        <taxon>Alphaproteobacteria</taxon>
        <taxon>Acetobacterales</taxon>
        <taxon>Acetobacteraceae</taxon>
        <taxon>Neoroseomonas</taxon>
    </lineage>
</organism>
<evidence type="ECO:0000256" key="1">
    <source>
        <dbReference type="SAM" id="MobiDB-lite"/>
    </source>
</evidence>
<evidence type="ECO:0000313" key="2">
    <source>
        <dbReference type="EMBL" id="MBR0672229.1"/>
    </source>
</evidence>
<dbReference type="RefSeq" id="WP_211862650.1">
    <property type="nucleotide sequence ID" value="NZ_JAAEDM010000035.1"/>
</dbReference>
<dbReference type="Proteomes" id="UP001138751">
    <property type="component" value="Unassembled WGS sequence"/>
</dbReference>
<dbReference type="EMBL" id="JAAEDM010000035">
    <property type="protein sequence ID" value="MBR0672229.1"/>
    <property type="molecule type" value="Genomic_DNA"/>
</dbReference>
<protein>
    <submittedName>
        <fullName evidence="2">Uncharacterized protein</fullName>
    </submittedName>
</protein>
<feature type="region of interest" description="Disordered" evidence="1">
    <location>
        <begin position="627"/>
        <end position="646"/>
    </location>
</feature>
<name>A0A9X9WYK0_9PROT</name>
<comment type="caution">
    <text evidence="2">The sequence shown here is derived from an EMBL/GenBank/DDBJ whole genome shotgun (WGS) entry which is preliminary data.</text>
</comment>
<feature type="compositionally biased region" description="Pro residues" evidence="1">
    <location>
        <begin position="627"/>
        <end position="637"/>
    </location>
</feature>
<reference evidence="2" key="2">
    <citation type="journal article" date="2021" name="Syst. Appl. Microbiol.">
        <title>Roseomonas hellenica sp. nov., isolated from roots of wild-growing Alkanna tinctoria.</title>
        <authorList>
            <person name="Rat A."/>
            <person name="Naranjo H.D."/>
            <person name="Lebbe L."/>
            <person name="Cnockaert M."/>
            <person name="Krigas N."/>
            <person name="Grigoriadou K."/>
            <person name="Maloupa E."/>
            <person name="Willems A."/>
        </authorList>
    </citation>
    <scope>NUCLEOTIDE SEQUENCE</scope>
    <source>
        <strain evidence="2">LMG 31231</strain>
    </source>
</reference>
<evidence type="ECO:0000313" key="3">
    <source>
        <dbReference type="Proteomes" id="UP001138751"/>
    </source>
</evidence>
<dbReference type="AlphaFoldDB" id="A0A9X9WYK0"/>
<sequence length="646" mass="70789">MHPLHDALAGEFAAAAQDWPAECRAEAEWLLATMRIDVLAALAGACRLAGLSQARRAEAITAILAITTRWRVIEARYPGAEKDAVRDEAKRILRGLAEALPQIPAPRIGIARILSVEGNPDAALEALEGAGPGGRNLASEYLLILTRALADRHGARMLHRALNVPEWIVAAAKEDWRIFLLHRAVTLGTIAAQQRLRDGYLEADPAYGAALALVTTADRDVEARCRDLIAEVRALPPREEATALWRTIREPLLLYSMLEDAERARILLLDETMRLAEATAGTEGFDFQTISCAHTLLPCCERLWTDAAFRRERAAALAGLLRRIDHPRRDLFLGYFAFMMEDYAAAKDAFAVATKTSPHAIGASTYIDFRSVPAILHAAGEDATPAPAFTVLSPRPAVRNGPLVAISANDRYLRRHAVHYAQQLRRRSREGNLHVHLIGDPEAEQETLQSLARILPGYRVTLTSEPVTVNEPYYFATARMLRMAQLCRIAPARPLLVTDIDSTLREPAADFVARKLGTADVGLALRSQVTVGHHWRVAGLANVYPRAVPWQTVAAWAIAIAPTAGGRRFAEILSRVAAEGLRRAAADASGPRWMIDQNILFAAYAHAVTFRPGIRFADVGSPLDLPPSELPEDVPPPRGRHWIAAD</sequence>
<gene>
    <name evidence="2" type="ORF">GXW76_13690</name>
</gene>
<reference evidence="2" key="1">
    <citation type="submission" date="2020-01" db="EMBL/GenBank/DDBJ databases">
        <authorList>
            <person name="Rat A."/>
        </authorList>
    </citation>
    <scope>NUCLEOTIDE SEQUENCE</scope>
    <source>
        <strain evidence="2">LMG 31231</strain>
    </source>
</reference>
<keyword evidence="3" id="KW-1185">Reference proteome</keyword>
<proteinExistence type="predicted"/>